<dbReference type="InterPro" id="IPR025824">
    <property type="entry name" value="OB-fold_nuc-bd_dom"/>
</dbReference>
<keyword evidence="2 5" id="KW-0540">Nuclease</keyword>
<evidence type="ECO:0000256" key="5">
    <source>
        <dbReference type="HAMAP-Rule" id="MF_00378"/>
    </source>
</evidence>
<dbReference type="HAMAP" id="MF_00378">
    <property type="entry name" value="Exonuc_7_L"/>
    <property type="match status" value="1"/>
</dbReference>
<dbReference type="AlphaFoldDB" id="A0A7H9EJI0"/>
<dbReference type="Pfam" id="PF02601">
    <property type="entry name" value="Exonuc_VII_L"/>
    <property type="match status" value="1"/>
</dbReference>
<comment type="subunit">
    <text evidence="5">Heterooligomer composed of large and small subunits.</text>
</comment>
<dbReference type="EC" id="3.1.11.6" evidence="5"/>
<comment type="function">
    <text evidence="5">Bidirectionally degrades single-stranded DNA into large acid-insoluble oligonucleotides, which are then degraded further into small acid-soluble oligonucleotides.</text>
</comment>
<keyword evidence="3 5" id="KW-0378">Hydrolase</keyword>
<reference evidence="9 10" key="1">
    <citation type="submission" date="2020-01" db="EMBL/GenBank/DDBJ databases">
        <title>Complete and circular genome sequences of six lactobacillus isolates from horses.</title>
        <authorList>
            <person name="Hassan H.M."/>
        </authorList>
    </citation>
    <scope>NUCLEOTIDE SEQUENCE [LARGE SCALE GENOMIC DNA]</scope>
    <source>
        <strain evidence="9 10">1A</strain>
    </source>
</reference>
<protein>
    <recommendedName>
        <fullName evidence="5">Exodeoxyribonuclease 7 large subunit</fullName>
        <ecNumber evidence="5">3.1.11.6</ecNumber>
    </recommendedName>
    <alternativeName>
        <fullName evidence="5">Exodeoxyribonuclease VII large subunit</fullName>
        <shortName evidence="5">Exonuclease VII large subunit</shortName>
    </alternativeName>
</protein>
<comment type="catalytic activity">
    <reaction evidence="5 6">
        <text>Exonucleolytic cleavage in either 5'- to 3'- or 3'- to 5'-direction to yield nucleoside 5'-phosphates.</text>
        <dbReference type="EC" id="3.1.11.6"/>
    </reaction>
</comment>
<dbReference type="GO" id="GO:0005737">
    <property type="term" value="C:cytoplasm"/>
    <property type="evidence" value="ECO:0007669"/>
    <property type="project" value="UniProtKB-SubCell"/>
</dbReference>
<dbReference type="PANTHER" id="PTHR30008">
    <property type="entry name" value="EXODEOXYRIBONUCLEASE 7 LARGE SUBUNIT"/>
    <property type="match status" value="1"/>
</dbReference>
<evidence type="ECO:0000313" key="9">
    <source>
        <dbReference type="EMBL" id="QLL77853.1"/>
    </source>
</evidence>
<organism evidence="9 10">
    <name type="scientific">Ligilactobacillus saerimneri</name>
    <dbReference type="NCBI Taxonomy" id="228229"/>
    <lineage>
        <taxon>Bacteria</taxon>
        <taxon>Bacillati</taxon>
        <taxon>Bacillota</taxon>
        <taxon>Bacilli</taxon>
        <taxon>Lactobacillales</taxon>
        <taxon>Lactobacillaceae</taxon>
        <taxon>Ligilactobacillus</taxon>
    </lineage>
</organism>
<sequence>MSDRYLTVSLLNKYIKRKFTADPYLGKIYLSGEISNFRLRARHQYFSLKDENAKIDVVMFASDFNKIKFVPEEGMKVLVSGYVDVYEASGRYQFYIKTMEPDGVGALYQAYEQLKRKLEQEGLFSAPKKVIPQFPQRIAVITSPSGAVIKDIITTTRRRYPIAQIVLFPAEVQGERAADSLVARLKEVNLRGDFDTIIIGRGGGSIEDLWPFNEEKVARAIFASAIPVISSVGHQTDTTIADLVADRRAATPTAAAELATPVLEEVLIQIARNQQTLFNIIHMVLQQHLRNWQKIQQSYIFKQPGRLYDSYLQKVDYLDNSLKQNFKHCLAQRKTELISLLGRIQVASPQQQLELVTNKYNNLVTNLGAEMNGYLKQRQDQLQQAVTSLDMLSPLKVLGRGYTYVKKDDQVIKTVSQLNVGEELSLHFQDGAADVEVRKIKGAEK</sequence>
<evidence type="ECO:0000256" key="1">
    <source>
        <dbReference type="ARBA" id="ARBA00022490"/>
    </source>
</evidence>
<comment type="similarity">
    <text evidence="5 6">Belongs to the XseA family.</text>
</comment>
<dbReference type="GO" id="GO:0006308">
    <property type="term" value="P:DNA catabolic process"/>
    <property type="evidence" value="ECO:0007669"/>
    <property type="project" value="UniProtKB-UniRule"/>
</dbReference>
<dbReference type="GO" id="GO:0009318">
    <property type="term" value="C:exodeoxyribonuclease VII complex"/>
    <property type="evidence" value="ECO:0007669"/>
    <property type="project" value="UniProtKB-UniRule"/>
</dbReference>
<dbReference type="RefSeq" id="WP_009554630.1">
    <property type="nucleotide sequence ID" value="NZ_CP047418.1"/>
</dbReference>
<dbReference type="GO" id="GO:0003676">
    <property type="term" value="F:nucleic acid binding"/>
    <property type="evidence" value="ECO:0007669"/>
    <property type="project" value="InterPro"/>
</dbReference>
<name>A0A7H9EJI0_9LACO</name>
<dbReference type="Proteomes" id="UP000510886">
    <property type="component" value="Chromosome"/>
</dbReference>
<proteinExistence type="inferred from homology"/>
<evidence type="ECO:0000259" key="8">
    <source>
        <dbReference type="Pfam" id="PF13742"/>
    </source>
</evidence>
<evidence type="ECO:0000256" key="6">
    <source>
        <dbReference type="RuleBase" id="RU004355"/>
    </source>
</evidence>
<feature type="domain" description="Exonuclease VII large subunit C-terminal" evidence="7">
    <location>
        <begin position="126"/>
        <end position="435"/>
    </location>
</feature>
<dbReference type="Pfam" id="PF13742">
    <property type="entry name" value="tRNA_anti_2"/>
    <property type="match status" value="1"/>
</dbReference>
<accession>A0A7H9EJI0</accession>
<dbReference type="InterPro" id="IPR003753">
    <property type="entry name" value="Exonuc_VII_L"/>
</dbReference>
<gene>
    <name evidence="5" type="primary">xseA</name>
    <name evidence="9" type="ORF">GTO87_04095</name>
</gene>
<dbReference type="NCBIfam" id="TIGR00237">
    <property type="entry name" value="xseA"/>
    <property type="match status" value="1"/>
</dbReference>
<dbReference type="CDD" id="cd04489">
    <property type="entry name" value="ExoVII_LU_OBF"/>
    <property type="match status" value="1"/>
</dbReference>
<evidence type="ECO:0000259" key="7">
    <source>
        <dbReference type="Pfam" id="PF02601"/>
    </source>
</evidence>
<keyword evidence="4 5" id="KW-0269">Exonuclease</keyword>
<keyword evidence="1 5" id="KW-0963">Cytoplasm</keyword>
<dbReference type="KEGG" id="lsw:GTO87_04095"/>
<dbReference type="GO" id="GO:0008855">
    <property type="term" value="F:exodeoxyribonuclease VII activity"/>
    <property type="evidence" value="ECO:0007669"/>
    <property type="project" value="UniProtKB-UniRule"/>
</dbReference>
<evidence type="ECO:0000313" key="10">
    <source>
        <dbReference type="Proteomes" id="UP000510886"/>
    </source>
</evidence>
<dbReference type="EMBL" id="CP047418">
    <property type="protein sequence ID" value="QLL77853.1"/>
    <property type="molecule type" value="Genomic_DNA"/>
</dbReference>
<feature type="domain" description="OB-fold nucleic acid binding" evidence="8">
    <location>
        <begin position="6"/>
        <end position="100"/>
    </location>
</feature>
<dbReference type="InterPro" id="IPR020579">
    <property type="entry name" value="Exonuc_VII_lsu_C"/>
</dbReference>
<dbReference type="PANTHER" id="PTHR30008:SF0">
    <property type="entry name" value="EXODEOXYRIBONUCLEASE 7 LARGE SUBUNIT"/>
    <property type="match status" value="1"/>
</dbReference>
<evidence type="ECO:0000256" key="3">
    <source>
        <dbReference type="ARBA" id="ARBA00022801"/>
    </source>
</evidence>
<evidence type="ECO:0000256" key="2">
    <source>
        <dbReference type="ARBA" id="ARBA00022722"/>
    </source>
</evidence>
<comment type="subcellular location">
    <subcellularLocation>
        <location evidence="5 6">Cytoplasm</location>
    </subcellularLocation>
</comment>
<evidence type="ECO:0000256" key="4">
    <source>
        <dbReference type="ARBA" id="ARBA00022839"/>
    </source>
</evidence>